<reference evidence="2 3" key="1">
    <citation type="submission" date="2017-04" db="EMBL/GenBank/DDBJ databases">
        <title>Draft genome sequences of Alloscardovia macacae UMA81211 and UMA81212 isolated from the feces of a rhesus macaque (Macaca mulatta).</title>
        <authorList>
            <person name="Albert K."/>
            <person name="Sela D.A."/>
        </authorList>
    </citation>
    <scope>NUCLEOTIDE SEQUENCE [LARGE SCALE GENOMIC DNA]</scope>
    <source>
        <strain evidence="2 3">UMA81212</strain>
    </source>
</reference>
<protein>
    <submittedName>
        <fullName evidence="2">Uncharacterized protein</fullName>
    </submittedName>
</protein>
<evidence type="ECO:0000256" key="1">
    <source>
        <dbReference type="SAM" id="Phobius"/>
    </source>
</evidence>
<comment type="caution">
    <text evidence="2">The sequence shown here is derived from an EMBL/GenBank/DDBJ whole genome shotgun (WGS) entry which is preliminary data.</text>
</comment>
<dbReference type="RefSeq" id="WP_086106510.1">
    <property type="nucleotide sequence ID" value="NZ_NEKB01000003.1"/>
</dbReference>
<feature type="transmembrane region" description="Helical" evidence="1">
    <location>
        <begin position="48"/>
        <end position="73"/>
    </location>
</feature>
<dbReference type="STRING" id="1160091.B9T39_03835"/>
<keyword evidence="1" id="KW-1133">Transmembrane helix</keyword>
<gene>
    <name evidence="2" type="ORF">B9T39_03835</name>
</gene>
<dbReference type="AlphaFoldDB" id="A0A1Y2SVG6"/>
<accession>A0A1Y2SVG6</accession>
<dbReference type="Proteomes" id="UP000243540">
    <property type="component" value="Unassembled WGS sequence"/>
</dbReference>
<evidence type="ECO:0000313" key="2">
    <source>
        <dbReference type="EMBL" id="OTA29258.1"/>
    </source>
</evidence>
<sequence length="89" mass="10163">MSDSNVQQSERYPLWYCRWVRVIAIVTTIVWSHLLFRLGGASWMTMGILPVIGLFLLYLFMGFVWLFACVVAFTAESIDKSESGEAQHA</sequence>
<proteinExistence type="predicted"/>
<keyword evidence="1" id="KW-0472">Membrane</keyword>
<keyword evidence="1" id="KW-0812">Transmembrane</keyword>
<evidence type="ECO:0000313" key="3">
    <source>
        <dbReference type="Proteomes" id="UP000243540"/>
    </source>
</evidence>
<feature type="transmembrane region" description="Helical" evidence="1">
    <location>
        <begin position="19"/>
        <end position="36"/>
    </location>
</feature>
<organism evidence="2 3">
    <name type="scientific">Alloscardovia macacae</name>
    <dbReference type="NCBI Taxonomy" id="1160091"/>
    <lineage>
        <taxon>Bacteria</taxon>
        <taxon>Bacillati</taxon>
        <taxon>Actinomycetota</taxon>
        <taxon>Actinomycetes</taxon>
        <taxon>Bifidobacteriales</taxon>
        <taxon>Bifidobacteriaceae</taxon>
        <taxon>Alloscardovia</taxon>
    </lineage>
</organism>
<dbReference type="EMBL" id="NEKC01000007">
    <property type="protein sequence ID" value="OTA29258.1"/>
    <property type="molecule type" value="Genomic_DNA"/>
</dbReference>
<name>A0A1Y2SVG6_9BIFI</name>